<dbReference type="CDD" id="cd12797">
    <property type="entry name" value="M23_peptidase"/>
    <property type="match status" value="1"/>
</dbReference>
<evidence type="ECO:0000259" key="2">
    <source>
        <dbReference type="Pfam" id="PF01551"/>
    </source>
</evidence>
<accession>A0A6J4U1V4</accession>
<dbReference type="EMBL" id="CADCWC010000245">
    <property type="protein sequence ID" value="CAA9538640.1"/>
    <property type="molecule type" value="Genomic_DNA"/>
</dbReference>
<dbReference type="PANTHER" id="PTHR21666:SF270">
    <property type="entry name" value="MUREIN HYDROLASE ACTIVATOR ENVC"/>
    <property type="match status" value="1"/>
</dbReference>
<sequence>MRRALPTPLALPFVLLATCTPTAAAAPERILFPVLGGADHYGDDYGDPRGQGSHEGNDLMAPRGRPVIAVAAGVVKLHHSPRSGPMLYLRSRTREFVYIHLNNDRTSGNDNTGGPETAFAPGLRSGSRVRAGQVIGYVGNSGDADSTPPHLHFEMRSHGGGPVNPYRHLRAARVVFVPVAPRPPADRLIAASAPAGIRLTLVGRLAWTSPGPDGGRVAVRVRRVVTDVPGCRPIGVRRLVVLRSTPAAAAGLAGVAPGSAVRVTTAPEEPTVARRQLFPATWSAETVAAG</sequence>
<dbReference type="AlphaFoldDB" id="A0A6J4U1V4"/>
<protein>
    <recommendedName>
        <fullName evidence="2">M23ase beta-sheet core domain-containing protein</fullName>
    </recommendedName>
</protein>
<dbReference type="SUPFAM" id="SSF51261">
    <property type="entry name" value="Duplicated hybrid motif"/>
    <property type="match status" value="1"/>
</dbReference>
<keyword evidence="1" id="KW-0732">Signal</keyword>
<reference evidence="3" key="1">
    <citation type="submission" date="2020-02" db="EMBL/GenBank/DDBJ databases">
        <authorList>
            <person name="Meier V. D."/>
        </authorList>
    </citation>
    <scope>NUCLEOTIDE SEQUENCE</scope>
    <source>
        <strain evidence="3">AVDCRST_MAG79</strain>
    </source>
</reference>
<dbReference type="PANTHER" id="PTHR21666">
    <property type="entry name" value="PEPTIDASE-RELATED"/>
    <property type="match status" value="1"/>
</dbReference>
<proteinExistence type="predicted"/>
<evidence type="ECO:0000313" key="3">
    <source>
        <dbReference type="EMBL" id="CAA9538640.1"/>
    </source>
</evidence>
<name>A0A6J4U1V4_9ACTN</name>
<feature type="domain" description="M23ase beta-sheet core" evidence="2">
    <location>
        <begin position="123"/>
        <end position="165"/>
    </location>
</feature>
<dbReference type="Gene3D" id="2.70.70.10">
    <property type="entry name" value="Glucose Permease (Domain IIA)"/>
    <property type="match status" value="1"/>
</dbReference>
<feature type="signal peptide" evidence="1">
    <location>
        <begin position="1"/>
        <end position="25"/>
    </location>
</feature>
<evidence type="ECO:0000256" key="1">
    <source>
        <dbReference type="SAM" id="SignalP"/>
    </source>
</evidence>
<dbReference type="InterPro" id="IPR016047">
    <property type="entry name" value="M23ase_b-sheet_dom"/>
</dbReference>
<dbReference type="Pfam" id="PF01551">
    <property type="entry name" value="Peptidase_M23"/>
    <property type="match status" value="1"/>
</dbReference>
<feature type="chain" id="PRO_5026872945" description="M23ase beta-sheet core domain-containing protein" evidence="1">
    <location>
        <begin position="26"/>
        <end position="290"/>
    </location>
</feature>
<organism evidence="3">
    <name type="scientific">uncultured Thermoleophilia bacterium</name>
    <dbReference type="NCBI Taxonomy" id="1497501"/>
    <lineage>
        <taxon>Bacteria</taxon>
        <taxon>Bacillati</taxon>
        <taxon>Actinomycetota</taxon>
        <taxon>Thermoleophilia</taxon>
        <taxon>environmental samples</taxon>
    </lineage>
</organism>
<dbReference type="InterPro" id="IPR011055">
    <property type="entry name" value="Dup_hybrid_motif"/>
</dbReference>
<dbReference type="InterPro" id="IPR050570">
    <property type="entry name" value="Cell_wall_metabolism_enzyme"/>
</dbReference>
<gene>
    <name evidence="3" type="ORF">AVDCRST_MAG79-1633</name>
</gene>
<dbReference type="GO" id="GO:0004222">
    <property type="term" value="F:metalloendopeptidase activity"/>
    <property type="evidence" value="ECO:0007669"/>
    <property type="project" value="TreeGrafter"/>
</dbReference>